<protein>
    <submittedName>
        <fullName evidence="6">Heme oxygenase</fullName>
    </submittedName>
</protein>
<dbReference type="GO" id="GO:0006788">
    <property type="term" value="P:heme oxidation"/>
    <property type="evidence" value="ECO:0007669"/>
    <property type="project" value="InterPro"/>
</dbReference>
<evidence type="ECO:0000313" key="6">
    <source>
        <dbReference type="EMBL" id="PRY67624.1"/>
    </source>
</evidence>
<dbReference type="PANTHER" id="PTHR10720:SF0">
    <property type="entry name" value="HEME OXYGENASE"/>
    <property type="match status" value="1"/>
</dbReference>
<dbReference type="PRINTS" id="PR00088">
    <property type="entry name" value="HAEMOXYGNASE"/>
</dbReference>
<proteinExistence type="predicted"/>
<dbReference type="PANTHER" id="PTHR10720">
    <property type="entry name" value="HEME OXYGENASE"/>
    <property type="match status" value="1"/>
</dbReference>
<evidence type="ECO:0000256" key="1">
    <source>
        <dbReference type="ARBA" id="ARBA00022617"/>
    </source>
</evidence>
<evidence type="ECO:0000256" key="3">
    <source>
        <dbReference type="ARBA" id="ARBA00023004"/>
    </source>
</evidence>
<reference evidence="6 7" key="1">
    <citation type="submission" date="2018-03" db="EMBL/GenBank/DDBJ databases">
        <title>Genomic Encyclopedia of Type Strains, Phase III (KMG-III): the genomes of soil and plant-associated and newly described type strains.</title>
        <authorList>
            <person name="Whitman W."/>
        </authorList>
    </citation>
    <scope>NUCLEOTIDE SEQUENCE [LARGE SCALE GENOMIC DNA]</scope>
    <source>
        <strain evidence="6 7">CGMCC 1.12484</strain>
    </source>
</reference>
<dbReference type="RefSeq" id="WP_106213351.1">
    <property type="nucleotide sequence ID" value="NZ_PVTL01000006.1"/>
</dbReference>
<keyword evidence="1 4" id="KW-0349">Heme</keyword>
<comment type="caution">
    <text evidence="6">The sequence shown here is derived from an EMBL/GenBank/DDBJ whole genome shotgun (WGS) entry which is preliminary data.</text>
</comment>
<keyword evidence="7" id="KW-1185">Reference proteome</keyword>
<feature type="binding site" evidence="4">
    <location>
        <position position="180"/>
    </location>
    <ligand>
        <name>heme b</name>
        <dbReference type="ChEBI" id="CHEBI:60344"/>
    </ligand>
</feature>
<dbReference type="Proteomes" id="UP000237983">
    <property type="component" value="Unassembled WGS sequence"/>
</dbReference>
<dbReference type="OrthoDB" id="5493802at2"/>
<dbReference type="PIRSF" id="PIRSF000343">
    <property type="entry name" value="Haem_Oase"/>
    <property type="match status" value="1"/>
</dbReference>
<dbReference type="Gene3D" id="1.20.910.10">
    <property type="entry name" value="Heme oxygenase-like"/>
    <property type="match status" value="1"/>
</dbReference>
<dbReference type="AlphaFoldDB" id="A0A2T0VBQ0"/>
<dbReference type="InterPro" id="IPR016084">
    <property type="entry name" value="Haem_Oase-like_multi-hlx"/>
</dbReference>
<sequence>MTTLAASASVAEPFAVRLRTQTQNAHTRAESAGFMSRLMGGTGSIDQYVALIGQYFFIYEALERVGESFRTDPVGQAFISDALLRRQALEADLSFFSGPNWRETIEPLPATVTYVERLEAVASNSALFVAHHYLRYLGDLSGGQIIRVMVQRHYGISEEGLSFLIFPEVPKPKPFKDAYRVALEDAEWSADDRDDFILEVDRAYGLNFDLFTQLGESTAAK</sequence>
<dbReference type="SUPFAM" id="SSF48613">
    <property type="entry name" value="Heme oxygenase-like"/>
    <property type="match status" value="1"/>
</dbReference>
<dbReference type="GO" id="GO:0006979">
    <property type="term" value="P:response to oxidative stress"/>
    <property type="evidence" value="ECO:0007669"/>
    <property type="project" value="TreeGrafter"/>
</dbReference>
<organism evidence="6 7">
    <name type="scientific">Glaciihabitans tibetensis</name>
    <dbReference type="NCBI Taxonomy" id="1266600"/>
    <lineage>
        <taxon>Bacteria</taxon>
        <taxon>Bacillati</taxon>
        <taxon>Actinomycetota</taxon>
        <taxon>Actinomycetes</taxon>
        <taxon>Micrococcales</taxon>
        <taxon>Microbacteriaceae</taxon>
        <taxon>Glaciihabitans</taxon>
    </lineage>
</organism>
<dbReference type="EMBL" id="PVTL01000006">
    <property type="protein sequence ID" value="PRY67624.1"/>
    <property type="molecule type" value="Genomic_DNA"/>
</dbReference>
<feature type="binding site" evidence="4">
    <location>
        <position position="133"/>
    </location>
    <ligand>
        <name>heme b</name>
        <dbReference type="ChEBI" id="CHEBI:60344"/>
    </ligand>
</feature>
<gene>
    <name evidence="6" type="ORF">B0I08_106231</name>
</gene>
<dbReference type="CDD" id="cd19165">
    <property type="entry name" value="HemeO"/>
    <property type="match status" value="1"/>
</dbReference>
<keyword evidence="2 5" id="KW-0479">Metal-binding</keyword>
<feature type="binding site" description="axial binding residue" evidence="5">
    <location>
        <position position="26"/>
    </location>
    <ligand>
        <name>heme b</name>
        <dbReference type="ChEBI" id="CHEBI:60344"/>
    </ligand>
    <ligandPart>
        <name>Fe</name>
        <dbReference type="ChEBI" id="CHEBI:18248"/>
    </ligandPart>
</feature>
<name>A0A2T0VBQ0_9MICO</name>
<dbReference type="GO" id="GO:0042167">
    <property type="term" value="P:heme catabolic process"/>
    <property type="evidence" value="ECO:0007669"/>
    <property type="project" value="TreeGrafter"/>
</dbReference>
<evidence type="ECO:0000256" key="4">
    <source>
        <dbReference type="PIRSR" id="PIRSR000343-1"/>
    </source>
</evidence>
<dbReference type="GO" id="GO:0020037">
    <property type="term" value="F:heme binding"/>
    <property type="evidence" value="ECO:0007669"/>
    <property type="project" value="TreeGrafter"/>
</dbReference>
<dbReference type="InterPro" id="IPR002051">
    <property type="entry name" value="Haem_Oase"/>
</dbReference>
<evidence type="ECO:0000256" key="2">
    <source>
        <dbReference type="ARBA" id="ARBA00022723"/>
    </source>
</evidence>
<dbReference type="GO" id="GO:0004392">
    <property type="term" value="F:heme oxygenase (decyclizing) activity"/>
    <property type="evidence" value="ECO:0007669"/>
    <property type="project" value="InterPro"/>
</dbReference>
<dbReference type="InterPro" id="IPR016053">
    <property type="entry name" value="Haem_Oase-like"/>
</dbReference>
<evidence type="ECO:0000313" key="7">
    <source>
        <dbReference type="Proteomes" id="UP000237983"/>
    </source>
</evidence>
<feature type="binding site" evidence="4">
    <location>
        <position position="19"/>
    </location>
    <ligand>
        <name>heme b</name>
        <dbReference type="ChEBI" id="CHEBI:60344"/>
    </ligand>
</feature>
<dbReference type="Pfam" id="PF01126">
    <property type="entry name" value="Heme_oxygenase"/>
    <property type="match status" value="1"/>
</dbReference>
<keyword evidence="3 5" id="KW-0408">Iron</keyword>
<accession>A0A2T0VBQ0</accession>
<evidence type="ECO:0000256" key="5">
    <source>
        <dbReference type="PIRSR" id="PIRSR000343-2"/>
    </source>
</evidence>
<dbReference type="GO" id="GO:0046872">
    <property type="term" value="F:metal ion binding"/>
    <property type="evidence" value="ECO:0007669"/>
    <property type="project" value="UniProtKB-KW"/>
</dbReference>